<dbReference type="GO" id="GO:0006935">
    <property type="term" value="P:chemotaxis"/>
    <property type="evidence" value="ECO:0007669"/>
    <property type="project" value="InterPro"/>
</dbReference>
<organism evidence="8 9">
    <name type="scientific">Pseudoduganella namucuonensis</name>
    <dbReference type="NCBI Taxonomy" id="1035707"/>
    <lineage>
        <taxon>Bacteria</taxon>
        <taxon>Pseudomonadati</taxon>
        <taxon>Pseudomonadota</taxon>
        <taxon>Betaproteobacteria</taxon>
        <taxon>Burkholderiales</taxon>
        <taxon>Oxalobacteraceae</taxon>
        <taxon>Telluria group</taxon>
        <taxon>Pseudoduganella</taxon>
    </lineage>
</organism>
<evidence type="ECO:0000259" key="7">
    <source>
        <dbReference type="PROSITE" id="PS50885"/>
    </source>
</evidence>
<comment type="similarity">
    <text evidence="3">Belongs to the methyl-accepting chemotaxis (MCP) protein family.</text>
</comment>
<dbReference type="SMART" id="SM00283">
    <property type="entry name" value="MA"/>
    <property type="match status" value="1"/>
</dbReference>
<dbReference type="SUPFAM" id="SSF58104">
    <property type="entry name" value="Methyl-accepting chemotaxis protein (MCP) signaling domain"/>
    <property type="match status" value="1"/>
</dbReference>
<keyword evidence="4" id="KW-0807">Transducer</keyword>
<dbReference type="STRING" id="1035707.SAMN05216552_104016"/>
<feature type="transmembrane region" description="Helical" evidence="5">
    <location>
        <begin position="190"/>
        <end position="211"/>
    </location>
</feature>
<feature type="transmembrane region" description="Helical" evidence="5">
    <location>
        <begin position="12"/>
        <end position="32"/>
    </location>
</feature>
<dbReference type="Pfam" id="PF00015">
    <property type="entry name" value="MCPsignal"/>
    <property type="match status" value="1"/>
</dbReference>
<accession>A0A1I7LVT3</accession>
<name>A0A1I7LVT3_9BURK</name>
<dbReference type="Pfam" id="PF00672">
    <property type="entry name" value="HAMP"/>
    <property type="match status" value="1"/>
</dbReference>
<dbReference type="PANTHER" id="PTHR43531:SF14">
    <property type="entry name" value="METHYL-ACCEPTING CHEMOTAXIS PROTEIN I-RELATED"/>
    <property type="match status" value="1"/>
</dbReference>
<dbReference type="RefSeq" id="WP_093559658.1">
    <property type="nucleotide sequence ID" value="NZ_FPBO01000040.1"/>
</dbReference>
<dbReference type="CDD" id="cd11386">
    <property type="entry name" value="MCP_signal"/>
    <property type="match status" value="1"/>
</dbReference>
<feature type="domain" description="Methyl-accepting transducer" evidence="6">
    <location>
        <begin position="269"/>
        <end position="498"/>
    </location>
</feature>
<dbReference type="GO" id="GO:0004888">
    <property type="term" value="F:transmembrane signaling receptor activity"/>
    <property type="evidence" value="ECO:0007669"/>
    <property type="project" value="InterPro"/>
</dbReference>
<proteinExistence type="inferred from homology"/>
<dbReference type="InterPro" id="IPR051310">
    <property type="entry name" value="MCP_chemotaxis"/>
</dbReference>
<dbReference type="EMBL" id="FPBO01000040">
    <property type="protein sequence ID" value="SFV13818.1"/>
    <property type="molecule type" value="Genomic_DNA"/>
</dbReference>
<dbReference type="OrthoDB" id="5441488at2"/>
<keyword evidence="8" id="KW-0675">Receptor</keyword>
<evidence type="ECO:0000313" key="9">
    <source>
        <dbReference type="Proteomes" id="UP000199391"/>
    </source>
</evidence>
<keyword evidence="5" id="KW-1133">Transmembrane helix</keyword>
<feature type="domain" description="HAMP" evidence="7">
    <location>
        <begin position="212"/>
        <end position="264"/>
    </location>
</feature>
<dbReference type="InterPro" id="IPR047347">
    <property type="entry name" value="YvaQ-like_sensor"/>
</dbReference>
<dbReference type="Pfam" id="PF12729">
    <property type="entry name" value="4HB_MCP_1"/>
    <property type="match status" value="1"/>
</dbReference>
<comment type="subcellular location">
    <subcellularLocation>
        <location evidence="1">Membrane</location>
    </subcellularLocation>
</comment>
<reference evidence="9" key="1">
    <citation type="submission" date="2016-10" db="EMBL/GenBank/DDBJ databases">
        <authorList>
            <person name="Varghese N."/>
            <person name="Submissions S."/>
        </authorList>
    </citation>
    <scope>NUCLEOTIDE SEQUENCE [LARGE SCALE GENOMIC DNA]</scope>
    <source>
        <strain evidence="9">CGMCC 1.11014</strain>
    </source>
</reference>
<evidence type="ECO:0000256" key="4">
    <source>
        <dbReference type="PROSITE-ProRule" id="PRU00284"/>
    </source>
</evidence>
<dbReference type="PRINTS" id="PR00260">
    <property type="entry name" value="CHEMTRNSDUCR"/>
</dbReference>
<dbReference type="AlphaFoldDB" id="A0A1I7LVT3"/>
<evidence type="ECO:0000313" key="8">
    <source>
        <dbReference type="EMBL" id="SFV13818.1"/>
    </source>
</evidence>
<dbReference type="PANTHER" id="PTHR43531">
    <property type="entry name" value="PROTEIN ICFG"/>
    <property type="match status" value="1"/>
</dbReference>
<dbReference type="InterPro" id="IPR004089">
    <property type="entry name" value="MCPsignal_dom"/>
</dbReference>
<dbReference type="FunFam" id="1.10.287.950:FF:000001">
    <property type="entry name" value="Methyl-accepting chemotaxis sensory transducer"/>
    <property type="match status" value="1"/>
</dbReference>
<dbReference type="Proteomes" id="UP000199391">
    <property type="component" value="Unassembled WGS sequence"/>
</dbReference>
<protein>
    <submittedName>
        <fullName evidence="8">Methyl-accepting chemotaxis protein/methyl-accepting chemotaxis protein-2, aspartate sensor receptor</fullName>
    </submittedName>
</protein>
<dbReference type="GO" id="GO:0007165">
    <property type="term" value="P:signal transduction"/>
    <property type="evidence" value="ECO:0007669"/>
    <property type="project" value="UniProtKB-KW"/>
</dbReference>
<gene>
    <name evidence="8" type="ORF">SAMN05216552_104016</name>
</gene>
<keyword evidence="5" id="KW-0812">Transmembrane</keyword>
<dbReference type="Gene3D" id="1.10.287.950">
    <property type="entry name" value="Methyl-accepting chemotaxis protein"/>
    <property type="match status" value="1"/>
</dbReference>
<keyword evidence="5" id="KW-0472">Membrane</keyword>
<dbReference type="InterPro" id="IPR003660">
    <property type="entry name" value="HAMP_dom"/>
</dbReference>
<dbReference type="InterPro" id="IPR024478">
    <property type="entry name" value="HlyB_4HB_MCP"/>
</dbReference>
<keyword evidence="9" id="KW-1185">Reference proteome</keyword>
<sequence>MNIPKLKTGPRVLFAFGMVLLIMVGMTAIALWKLEAANQTTEFLVNDKLAKQQLASELLGVARLNGIRALSIAKSDSLEMAEFFQGQLNQGDKLSQTIAARLRAGQHAGAENELLRAADVAGGAYFSVRKKVFAFKEVGRTQEVEHLADGDLQSTYNAYIAALERLLEYQAGQARALAAESADQYRASRATLLGFGALAVALGAGLAWSLIQSIVVPLRHALALAVRVSKGDLRTFDNPDHVDEIGQLLDALHDMTVRLAGVVTHVRDGAHAIDAASSELASGNLDLSRRTEHQAGALEETASAMGELTLAVRANAGNAAQANALAESASSVARRGGAVVADVVETMDAIGGAAKQIVDIIAVIDGIAFQTNILALNAAVEAARAGEQGRGFAVVASEVRTLAQRSAVAAREIKGLINDSAEKIAAGGTLAHAAGDTMGEIVASVQRVTDIMRSISAASSEQESGIREVNGAIAAIDEDTQRNAALVEEAAATSEAMHREANNLTQLVSFFQVDARRNPSAPGPAVTAVALRPALRRPRLV</sequence>
<evidence type="ECO:0000256" key="1">
    <source>
        <dbReference type="ARBA" id="ARBA00004370"/>
    </source>
</evidence>
<dbReference type="CDD" id="cd19411">
    <property type="entry name" value="MCP2201-like_sensor"/>
    <property type="match status" value="1"/>
</dbReference>
<evidence type="ECO:0000256" key="5">
    <source>
        <dbReference type="SAM" id="Phobius"/>
    </source>
</evidence>
<evidence type="ECO:0000256" key="3">
    <source>
        <dbReference type="ARBA" id="ARBA00029447"/>
    </source>
</evidence>
<evidence type="ECO:0000259" key="6">
    <source>
        <dbReference type="PROSITE" id="PS50111"/>
    </source>
</evidence>
<dbReference type="PROSITE" id="PS50111">
    <property type="entry name" value="CHEMOTAXIS_TRANSDUC_2"/>
    <property type="match status" value="1"/>
</dbReference>
<dbReference type="InterPro" id="IPR004090">
    <property type="entry name" value="Chemotax_Me-accpt_rcpt"/>
</dbReference>
<dbReference type="GO" id="GO:0005886">
    <property type="term" value="C:plasma membrane"/>
    <property type="evidence" value="ECO:0007669"/>
    <property type="project" value="TreeGrafter"/>
</dbReference>
<keyword evidence="2" id="KW-0488">Methylation</keyword>
<dbReference type="PROSITE" id="PS50885">
    <property type="entry name" value="HAMP"/>
    <property type="match status" value="1"/>
</dbReference>
<evidence type="ECO:0000256" key="2">
    <source>
        <dbReference type="ARBA" id="ARBA00022481"/>
    </source>
</evidence>